<name>A0A1J7J4E3_9PEZI</name>
<dbReference type="Proteomes" id="UP000182658">
    <property type="component" value="Unassembled WGS sequence"/>
</dbReference>
<reference evidence="3 4" key="1">
    <citation type="submission" date="2016-10" db="EMBL/GenBank/DDBJ databases">
        <title>Draft genome sequence of Coniochaeta ligniaria NRRL30616, a lignocellulolytic fungus for bioabatement of inhibitors in plant biomass hydrolysates.</title>
        <authorList>
            <consortium name="DOE Joint Genome Institute"/>
            <person name="Jimenez D.J."/>
            <person name="Hector R.E."/>
            <person name="Riley R."/>
            <person name="Sun H."/>
            <person name="Grigoriev I.V."/>
            <person name="Van Elsas J.D."/>
            <person name="Nichols N.N."/>
        </authorList>
    </citation>
    <scope>NUCLEOTIDE SEQUENCE [LARGE SCALE GENOMIC DNA]</scope>
    <source>
        <strain evidence="3 4">NRRL 30616</strain>
    </source>
</reference>
<feature type="compositionally biased region" description="Low complexity" evidence="1">
    <location>
        <begin position="164"/>
        <end position="174"/>
    </location>
</feature>
<protein>
    <submittedName>
        <fullName evidence="3">Uncharacterized protein</fullName>
    </submittedName>
</protein>
<feature type="signal peptide" evidence="2">
    <location>
        <begin position="1"/>
        <end position="25"/>
    </location>
</feature>
<gene>
    <name evidence="3" type="ORF">CONLIGDRAFT_638364</name>
</gene>
<feature type="chain" id="PRO_5011955871" evidence="2">
    <location>
        <begin position="26"/>
        <end position="312"/>
    </location>
</feature>
<accession>A0A1J7J4E3</accession>
<proteinExistence type="predicted"/>
<dbReference type="AlphaFoldDB" id="A0A1J7J4E3"/>
<evidence type="ECO:0000313" key="3">
    <source>
        <dbReference type="EMBL" id="OIW22386.1"/>
    </source>
</evidence>
<dbReference type="InParanoid" id="A0A1J7J4E3"/>
<organism evidence="3 4">
    <name type="scientific">Coniochaeta ligniaria NRRL 30616</name>
    <dbReference type="NCBI Taxonomy" id="1408157"/>
    <lineage>
        <taxon>Eukaryota</taxon>
        <taxon>Fungi</taxon>
        <taxon>Dikarya</taxon>
        <taxon>Ascomycota</taxon>
        <taxon>Pezizomycotina</taxon>
        <taxon>Sordariomycetes</taxon>
        <taxon>Sordariomycetidae</taxon>
        <taxon>Coniochaetales</taxon>
        <taxon>Coniochaetaceae</taxon>
        <taxon>Coniochaeta</taxon>
    </lineage>
</organism>
<feature type="region of interest" description="Disordered" evidence="1">
    <location>
        <begin position="150"/>
        <end position="174"/>
    </location>
</feature>
<evidence type="ECO:0000256" key="1">
    <source>
        <dbReference type="SAM" id="MobiDB-lite"/>
    </source>
</evidence>
<sequence length="312" mass="33276">MKNGRNRHSVPRICVVVSCASSILAAALQDPPAAHRCISATQAQVPVAAKMDIPSPDAISSTVFESDTEIPLPPLSLRDSDDDFCAPRPSALPRLSTPDFLNEELDTWHDAHLQRTSGRVGQLIARKRQLDDVKKKDACSPKLSGVQTVKRLKTESDHSPAPSTTTTATGQGTTAVMHDGQQPQDYNKMAWAAWTLLTISRAADCGRKTPGEPRLQLSLPQLLPSSEHRLRGQCQPVCGAGTSLLEVSQGFVVRAGGGEQGTGHFGISDVGLDTVGGDGIGCARSRRGDGNAATGEIHEESKRTRLCRYASV</sequence>
<evidence type="ECO:0000256" key="2">
    <source>
        <dbReference type="SAM" id="SignalP"/>
    </source>
</evidence>
<keyword evidence="2" id="KW-0732">Signal</keyword>
<dbReference type="EMBL" id="KV875117">
    <property type="protein sequence ID" value="OIW22386.1"/>
    <property type="molecule type" value="Genomic_DNA"/>
</dbReference>
<keyword evidence="4" id="KW-1185">Reference proteome</keyword>
<evidence type="ECO:0000313" key="4">
    <source>
        <dbReference type="Proteomes" id="UP000182658"/>
    </source>
</evidence>